<organism evidence="1 2">
    <name type="scientific">Ensifer adhaerens</name>
    <name type="common">Sinorhizobium morelense</name>
    <dbReference type="NCBI Taxonomy" id="106592"/>
    <lineage>
        <taxon>Bacteria</taxon>
        <taxon>Pseudomonadati</taxon>
        <taxon>Pseudomonadota</taxon>
        <taxon>Alphaproteobacteria</taxon>
        <taxon>Hyphomicrobiales</taxon>
        <taxon>Rhizobiaceae</taxon>
        <taxon>Sinorhizobium/Ensifer group</taxon>
        <taxon>Ensifer</taxon>
    </lineage>
</organism>
<sequence>MAAGWATRRPDDGYAIAAADLPQMTGKDNYKKLGLADAPETAAEMPTAIRILFDGMIRGMFTGQ</sequence>
<gene>
    <name evidence="1" type="ORF">NE863_24625</name>
</gene>
<evidence type="ECO:0000313" key="1">
    <source>
        <dbReference type="EMBL" id="USJ25659.1"/>
    </source>
</evidence>
<protein>
    <submittedName>
        <fullName evidence="1">Uncharacterized protein</fullName>
    </submittedName>
</protein>
<name>A0A9Q9DBT6_ENSAD</name>
<geneLocation type="plasmid" evidence="1 2">
    <name>pA</name>
</geneLocation>
<proteinExistence type="predicted"/>
<dbReference type="AlphaFoldDB" id="A0A9Q9DBT6"/>
<keyword evidence="1" id="KW-0614">Plasmid</keyword>
<dbReference type="EMBL" id="CP098808">
    <property type="protein sequence ID" value="USJ25659.1"/>
    <property type="molecule type" value="Genomic_DNA"/>
</dbReference>
<dbReference type="RefSeq" id="WP_252160680.1">
    <property type="nucleotide sequence ID" value="NZ_CP098808.1"/>
</dbReference>
<evidence type="ECO:0000313" key="2">
    <source>
        <dbReference type="Proteomes" id="UP001055460"/>
    </source>
</evidence>
<accession>A0A9Q9DBT6</accession>
<dbReference type="Proteomes" id="UP001055460">
    <property type="component" value="Plasmid pA"/>
</dbReference>
<reference evidence="1" key="1">
    <citation type="submission" date="2022-06" db="EMBL/GenBank/DDBJ databases">
        <title>Physiological and biochemical characterization and genomic elucidation of a strain of the genus Ensifer adhaerens M8 that combines arsenic oxidation and chromium reduction.</title>
        <authorList>
            <person name="Li X."/>
            <person name="Yu c."/>
        </authorList>
    </citation>
    <scope>NUCLEOTIDE SEQUENCE</scope>
    <source>
        <strain evidence="1">M8</strain>
        <plasmid evidence="1">pA</plasmid>
    </source>
</reference>